<dbReference type="AlphaFoldDB" id="A0ABD5P2N6"/>
<comment type="caution">
    <text evidence="5">The sequence shown here is derived from an EMBL/GenBank/DDBJ whole genome shotgun (WGS) entry which is preliminary data.</text>
</comment>
<dbReference type="RefSeq" id="WP_246976183.1">
    <property type="nucleotide sequence ID" value="NZ_CP095398.1"/>
</dbReference>
<dbReference type="FunFam" id="2.60.40.10:FF:000495">
    <property type="entry name" value="Periplasmic beta-glucosidase"/>
    <property type="match status" value="1"/>
</dbReference>
<dbReference type="EMBL" id="JBHSDJ010000120">
    <property type="protein sequence ID" value="MFC4248345.1"/>
    <property type="molecule type" value="Genomic_DNA"/>
</dbReference>
<dbReference type="SUPFAM" id="SSF51445">
    <property type="entry name" value="(Trans)glycosidases"/>
    <property type="match status" value="1"/>
</dbReference>
<dbReference type="InterPro" id="IPR026891">
    <property type="entry name" value="Fn3-like"/>
</dbReference>
<evidence type="ECO:0000256" key="3">
    <source>
        <dbReference type="SAM" id="MobiDB-lite"/>
    </source>
</evidence>
<dbReference type="Gene3D" id="3.20.20.300">
    <property type="entry name" value="Glycoside hydrolase, family 3, N-terminal domain"/>
    <property type="match status" value="1"/>
</dbReference>
<dbReference type="InterPro" id="IPR001764">
    <property type="entry name" value="Glyco_hydro_3_N"/>
</dbReference>
<dbReference type="Proteomes" id="UP001595821">
    <property type="component" value="Unassembled WGS sequence"/>
</dbReference>
<feature type="domain" description="Fibronectin type III-like" evidence="4">
    <location>
        <begin position="656"/>
        <end position="725"/>
    </location>
</feature>
<evidence type="ECO:0000256" key="1">
    <source>
        <dbReference type="ARBA" id="ARBA00005336"/>
    </source>
</evidence>
<keyword evidence="2 5" id="KW-0378">Hydrolase</keyword>
<dbReference type="SMART" id="SM01217">
    <property type="entry name" value="Fn3_like"/>
    <property type="match status" value="1"/>
</dbReference>
<protein>
    <submittedName>
        <fullName evidence="5">Glycoside hydrolase family 3 N-terminal domain-containing protein</fullName>
    </submittedName>
</protein>
<dbReference type="InterPro" id="IPR050288">
    <property type="entry name" value="Cellulose_deg_GH3"/>
</dbReference>
<evidence type="ECO:0000313" key="6">
    <source>
        <dbReference type="Proteomes" id="UP001595821"/>
    </source>
</evidence>
<dbReference type="InterPro" id="IPR002772">
    <property type="entry name" value="Glyco_hydro_3_C"/>
</dbReference>
<dbReference type="InterPro" id="IPR036962">
    <property type="entry name" value="Glyco_hydro_3_N_sf"/>
</dbReference>
<organism evidence="5 6">
    <name type="scientific">Natribaculum luteum</name>
    <dbReference type="NCBI Taxonomy" id="1586232"/>
    <lineage>
        <taxon>Archaea</taxon>
        <taxon>Methanobacteriati</taxon>
        <taxon>Methanobacteriota</taxon>
        <taxon>Stenosarchaea group</taxon>
        <taxon>Halobacteria</taxon>
        <taxon>Halobacteriales</taxon>
        <taxon>Natrialbaceae</taxon>
        <taxon>Natribaculum</taxon>
    </lineage>
</organism>
<dbReference type="InterPro" id="IPR017853">
    <property type="entry name" value="GH"/>
</dbReference>
<evidence type="ECO:0000313" key="5">
    <source>
        <dbReference type="EMBL" id="MFC4248345.1"/>
    </source>
</evidence>
<dbReference type="Pfam" id="PF01915">
    <property type="entry name" value="Glyco_hydro_3_C"/>
    <property type="match status" value="1"/>
</dbReference>
<dbReference type="GO" id="GO:0004553">
    <property type="term" value="F:hydrolase activity, hydrolyzing O-glycosyl compounds"/>
    <property type="evidence" value="ECO:0007669"/>
    <property type="project" value="UniProtKB-ARBA"/>
</dbReference>
<proteinExistence type="inferred from homology"/>
<dbReference type="Gene3D" id="2.60.40.10">
    <property type="entry name" value="Immunoglobulins"/>
    <property type="match status" value="1"/>
</dbReference>
<gene>
    <name evidence="5" type="ORF">ACFOZ7_15635</name>
</gene>
<dbReference type="PANTHER" id="PTHR42715">
    <property type="entry name" value="BETA-GLUCOSIDASE"/>
    <property type="match status" value="1"/>
</dbReference>
<evidence type="ECO:0000256" key="2">
    <source>
        <dbReference type="ARBA" id="ARBA00022801"/>
    </source>
</evidence>
<dbReference type="Pfam" id="PF00933">
    <property type="entry name" value="Glyco_hydro_3"/>
    <property type="match status" value="1"/>
</dbReference>
<evidence type="ECO:0000259" key="4">
    <source>
        <dbReference type="SMART" id="SM01217"/>
    </source>
</evidence>
<accession>A0ABD5P2N6</accession>
<feature type="region of interest" description="Disordered" evidence="3">
    <location>
        <begin position="737"/>
        <end position="756"/>
    </location>
</feature>
<comment type="similarity">
    <text evidence="1">Belongs to the glycosyl hydrolase 3 family.</text>
</comment>
<dbReference type="Pfam" id="PF14310">
    <property type="entry name" value="Fn3-like"/>
    <property type="match status" value="1"/>
</dbReference>
<dbReference type="PANTHER" id="PTHR42715:SF10">
    <property type="entry name" value="BETA-GLUCOSIDASE"/>
    <property type="match status" value="1"/>
</dbReference>
<dbReference type="PRINTS" id="PR00133">
    <property type="entry name" value="GLHYDRLASE3"/>
</dbReference>
<dbReference type="GeneID" id="71855973"/>
<name>A0ABD5P2N6_9EURY</name>
<dbReference type="Gene3D" id="3.40.50.1700">
    <property type="entry name" value="Glycoside hydrolase family 3 C-terminal domain"/>
    <property type="match status" value="1"/>
</dbReference>
<dbReference type="InterPro" id="IPR013783">
    <property type="entry name" value="Ig-like_fold"/>
</dbReference>
<sequence length="756" mass="81208">MQATDREIAATILADLSLEEKVAQLGTVRIGSLLEDGEFSRERAFETIPHGIGRVTRVGRESRLDPEALSRVVHDIQRFLEGETRPGIPAICREEALCGYAGRRGTAFPQSIGMASTWNPPLLEQVADEISGQLRAVGCQATLAPVLDIGIDPRWGRVEETYGEDPYLVASMGLAAIEGFQAGDRESVLATAKHFVGHGRPEGGRNRAPVTHSFRTLKQNDLWPFRAAVERGGVESVMAAYQAVDGVPCHADDRLLTGILREEWGFDGTVVSDGRGIELLCDDHHVVSDHASAGTTALRAGIDVELPEIECFGASLLEAVREERIDEKFVDRAVCRHLEQKSRLGLFDSAAPDPERASAAFGTDDQRLLARQAARESLVLLENDGTLPISDEASVAVVGPNADEPRHLLGNYTYAAAESDDDGLEVTTPLEAIRDRLGRASVRYERGCGILAEGGQADLESQEFDAARTIADTADVVVACVGGRSGIDVERDATGTAGEGLDRATLGLPGHQHALLEAVTETGTPVVVVLVSGRPLSLDGRFDAPGAILEAWLPGQAGGLAIADVLFGDVDAVGRLPVSIPRSVGQLPAHYRRTALSTNQHYVDEAADPWYSFGHGESYATFEYGELEVDAKTVSMAGSIDLALEVENVGNRPGIEVVQLYVRDREASVTRPDRELRGFCRLSLSPGERRRVSFSLPVDALALVDRDAEWTIEPGSFEVQVGRSAADIRLRETIAVTGAPTPPSSPVAFSDSTVDR</sequence>
<reference evidence="5 6" key="1">
    <citation type="journal article" date="2014" name="Int. J. Syst. Evol. Microbiol.">
        <title>Complete genome sequence of Corynebacterium casei LMG S-19264T (=DSM 44701T), isolated from a smear-ripened cheese.</title>
        <authorList>
            <consortium name="US DOE Joint Genome Institute (JGI-PGF)"/>
            <person name="Walter F."/>
            <person name="Albersmeier A."/>
            <person name="Kalinowski J."/>
            <person name="Ruckert C."/>
        </authorList>
    </citation>
    <scope>NUCLEOTIDE SEQUENCE [LARGE SCALE GENOMIC DNA]</scope>
    <source>
        <strain evidence="5 6">IBRC-M 10912</strain>
    </source>
</reference>
<dbReference type="SUPFAM" id="SSF52279">
    <property type="entry name" value="Beta-D-glucan exohydrolase, C-terminal domain"/>
    <property type="match status" value="1"/>
</dbReference>
<dbReference type="InterPro" id="IPR036881">
    <property type="entry name" value="Glyco_hydro_3_C_sf"/>
</dbReference>